<organism evidence="6 7">
    <name type="scientific">Enteractinococcus coprophilus</name>
    <dbReference type="NCBI Taxonomy" id="1027633"/>
    <lineage>
        <taxon>Bacteria</taxon>
        <taxon>Bacillati</taxon>
        <taxon>Actinomycetota</taxon>
        <taxon>Actinomycetes</taxon>
        <taxon>Micrococcales</taxon>
        <taxon>Micrococcaceae</taxon>
    </lineage>
</organism>
<proteinExistence type="inferred from homology"/>
<dbReference type="PIRSF" id="PIRSF004848">
    <property type="entry name" value="YBL036c_PLPDEIII"/>
    <property type="match status" value="1"/>
</dbReference>
<comment type="function">
    <text evidence="2">Pyridoxal 5'-phosphate (PLP)-binding protein, which is involved in PLP homeostasis.</text>
</comment>
<evidence type="ECO:0000313" key="7">
    <source>
        <dbReference type="Proteomes" id="UP000319746"/>
    </source>
</evidence>
<evidence type="ECO:0000256" key="1">
    <source>
        <dbReference type="ARBA" id="ARBA00022898"/>
    </source>
</evidence>
<accession>A0A543ANL6</accession>
<dbReference type="InterPro" id="IPR011078">
    <property type="entry name" value="PyrdxlP_homeostasis"/>
</dbReference>
<dbReference type="PANTHER" id="PTHR10146:SF14">
    <property type="entry name" value="PYRIDOXAL PHOSPHATE HOMEOSTASIS PROTEIN"/>
    <property type="match status" value="1"/>
</dbReference>
<comment type="cofactor">
    <cofactor evidence="3">
        <name>pyridoxal 5'-phosphate</name>
        <dbReference type="ChEBI" id="CHEBI:597326"/>
    </cofactor>
</comment>
<dbReference type="FunFam" id="3.20.20.10:FF:000018">
    <property type="entry name" value="Pyridoxal phosphate homeostasis protein"/>
    <property type="match status" value="1"/>
</dbReference>
<comment type="similarity">
    <text evidence="2 4">Belongs to the pyridoxal phosphate-binding protein YggS/PROSC family.</text>
</comment>
<dbReference type="SUPFAM" id="SSF51419">
    <property type="entry name" value="PLP-binding barrel"/>
    <property type="match status" value="1"/>
</dbReference>
<keyword evidence="1 2" id="KW-0663">Pyridoxal phosphate</keyword>
<dbReference type="InterPro" id="IPR001608">
    <property type="entry name" value="Ala_racemase_N"/>
</dbReference>
<evidence type="ECO:0000256" key="2">
    <source>
        <dbReference type="HAMAP-Rule" id="MF_02087"/>
    </source>
</evidence>
<protein>
    <recommendedName>
        <fullName evidence="2">Pyridoxal phosphate homeostasis protein</fullName>
        <shortName evidence="2">PLP homeostasis protein</shortName>
    </recommendedName>
</protein>
<dbReference type="EMBL" id="VFOU01000001">
    <property type="protein sequence ID" value="TQL74174.1"/>
    <property type="molecule type" value="Genomic_DNA"/>
</dbReference>
<dbReference type="GO" id="GO:0030170">
    <property type="term" value="F:pyridoxal phosphate binding"/>
    <property type="evidence" value="ECO:0007669"/>
    <property type="project" value="UniProtKB-UniRule"/>
</dbReference>
<evidence type="ECO:0000256" key="3">
    <source>
        <dbReference type="PIRSR" id="PIRSR004848-1"/>
    </source>
</evidence>
<dbReference type="PANTHER" id="PTHR10146">
    <property type="entry name" value="PROLINE SYNTHETASE CO-TRANSCRIBED BACTERIAL HOMOLOG PROTEIN"/>
    <property type="match status" value="1"/>
</dbReference>
<dbReference type="InterPro" id="IPR029066">
    <property type="entry name" value="PLP-binding_barrel"/>
</dbReference>
<dbReference type="Proteomes" id="UP000319746">
    <property type="component" value="Unassembled WGS sequence"/>
</dbReference>
<evidence type="ECO:0000259" key="5">
    <source>
        <dbReference type="Pfam" id="PF01168"/>
    </source>
</evidence>
<evidence type="ECO:0000256" key="4">
    <source>
        <dbReference type="RuleBase" id="RU004514"/>
    </source>
</evidence>
<dbReference type="HAMAP" id="MF_02087">
    <property type="entry name" value="PLP_homeostasis"/>
    <property type="match status" value="1"/>
</dbReference>
<keyword evidence="7" id="KW-1185">Reference proteome</keyword>
<dbReference type="AlphaFoldDB" id="A0A543ANL6"/>
<evidence type="ECO:0000313" key="6">
    <source>
        <dbReference type="EMBL" id="TQL74174.1"/>
    </source>
</evidence>
<dbReference type="Gene3D" id="3.20.20.10">
    <property type="entry name" value="Alanine racemase"/>
    <property type="match status" value="1"/>
</dbReference>
<dbReference type="NCBIfam" id="TIGR00044">
    <property type="entry name" value="YggS family pyridoxal phosphate-dependent enzyme"/>
    <property type="match status" value="1"/>
</dbReference>
<sequence length="257" mass="28559">MTESLLCYILVMSTPENTPRVAVTAEDFRQALTEVQEKIAAAAQRAGRDAREVRLLPVSKTVPEERIRAAHAAGIEQFGENKVQEAQDKAAAMADLGIHWAIIGPLQSNKTREVAEFAHEFQALDRIRIARRLDTQLKEYNRTLDVYVQVNVSGEETKSGLEPGEVEEFLEQLVGFSALNVKGLMTMALHTNDEAVIRQNFSALRSLRDELLDRRPELIGEGGLSMGMTNDYEIAIEEGATVVRVGTAIFGERDYSK</sequence>
<name>A0A543ANL6_9MICC</name>
<feature type="domain" description="Alanine racemase N-terminal" evidence="5">
    <location>
        <begin position="35"/>
        <end position="253"/>
    </location>
</feature>
<gene>
    <name evidence="6" type="ORF">FB556_0627</name>
</gene>
<comment type="caution">
    <text evidence="6">The sequence shown here is derived from an EMBL/GenBank/DDBJ whole genome shotgun (WGS) entry which is preliminary data.</text>
</comment>
<feature type="modified residue" description="N6-(pyridoxal phosphate)lysine" evidence="2 3">
    <location>
        <position position="60"/>
    </location>
</feature>
<dbReference type="Pfam" id="PF01168">
    <property type="entry name" value="Ala_racemase_N"/>
    <property type="match status" value="1"/>
</dbReference>
<dbReference type="CDD" id="cd00635">
    <property type="entry name" value="PLPDE_III_YBL036c_like"/>
    <property type="match status" value="1"/>
</dbReference>
<reference evidence="6 7" key="1">
    <citation type="submission" date="2019-06" db="EMBL/GenBank/DDBJ databases">
        <title>Sequencing the genomes of 1000 actinobacteria strains.</title>
        <authorList>
            <person name="Klenk H.-P."/>
        </authorList>
    </citation>
    <scope>NUCLEOTIDE SEQUENCE [LARGE SCALE GENOMIC DNA]</scope>
    <source>
        <strain evidence="6 7">DSM 24083</strain>
    </source>
</reference>